<dbReference type="Gene3D" id="1.10.3290.10">
    <property type="entry name" value="Fido-like domain"/>
    <property type="match status" value="1"/>
</dbReference>
<protein>
    <submittedName>
        <fullName evidence="1">Uncharacterized protein</fullName>
    </submittedName>
</protein>
<comment type="caution">
    <text evidence="1">The sequence shown here is derived from an EMBL/GenBank/DDBJ whole genome shotgun (WGS) entry which is preliminary data.</text>
</comment>
<dbReference type="InterPro" id="IPR036597">
    <property type="entry name" value="Fido-like_dom_sf"/>
</dbReference>
<gene>
    <name evidence="1" type="ORF">SDC9_199533</name>
</gene>
<dbReference type="AlphaFoldDB" id="A0A645IXG2"/>
<reference evidence="1" key="1">
    <citation type="submission" date="2019-08" db="EMBL/GenBank/DDBJ databases">
        <authorList>
            <person name="Kucharzyk K."/>
            <person name="Murdoch R.W."/>
            <person name="Higgins S."/>
            <person name="Loffler F."/>
        </authorList>
    </citation>
    <scope>NUCLEOTIDE SEQUENCE</scope>
</reference>
<dbReference type="EMBL" id="VSSQ01117432">
    <property type="protein sequence ID" value="MPN51883.1"/>
    <property type="molecule type" value="Genomic_DNA"/>
</dbReference>
<sequence>MQKGYSSALFIPFSKYVNASRSDYYKAYSRAEENAAVSGVTDITPFIAYFIQRVYNQLAQTESEITVSAIYEDTLHDGNRNKYQVASHTDAAKGVVKRDSLLS</sequence>
<name>A0A645IXG2_9ZZZZ</name>
<accession>A0A645IXG2</accession>
<organism evidence="1">
    <name type="scientific">bioreactor metagenome</name>
    <dbReference type="NCBI Taxonomy" id="1076179"/>
    <lineage>
        <taxon>unclassified sequences</taxon>
        <taxon>metagenomes</taxon>
        <taxon>ecological metagenomes</taxon>
    </lineage>
</organism>
<evidence type="ECO:0000313" key="1">
    <source>
        <dbReference type="EMBL" id="MPN51883.1"/>
    </source>
</evidence>
<proteinExistence type="predicted"/>